<feature type="compositionally biased region" description="Low complexity" evidence="2">
    <location>
        <begin position="33"/>
        <end position="43"/>
    </location>
</feature>
<proteinExistence type="inferred from homology"/>
<name>A0ABW3W9A3_9ACTN</name>
<dbReference type="PANTHER" id="PTHR33393">
    <property type="entry name" value="POLYGLUTAMINE SYNTHESIS ACCESSORY PROTEIN RV0574C-RELATED"/>
    <property type="match status" value="1"/>
</dbReference>
<organism evidence="5 6">
    <name type="scientific">Nocardioides ginsengisoli</name>
    <dbReference type="NCBI Taxonomy" id="363868"/>
    <lineage>
        <taxon>Bacteria</taxon>
        <taxon>Bacillati</taxon>
        <taxon>Actinomycetota</taxon>
        <taxon>Actinomycetes</taxon>
        <taxon>Propionibacteriales</taxon>
        <taxon>Nocardioidaceae</taxon>
        <taxon>Nocardioides</taxon>
    </lineage>
</organism>
<feature type="region of interest" description="Disordered" evidence="2">
    <location>
        <begin position="27"/>
        <end position="53"/>
    </location>
</feature>
<reference evidence="6" key="1">
    <citation type="journal article" date="2019" name="Int. J. Syst. Evol. Microbiol.">
        <title>The Global Catalogue of Microorganisms (GCM) 10K type strain sequencing project: providing services to taxonomists for standard genome sequencing and annotation.</title>
        <authorList>
            <consortium name="The Broad Institute Genomics Platform"/>
            <consortium name="The Broad Institute Genome Sequencing Center for Infectious Disease"/>
            <person name="Wu L."/>
            <person name="Ma J."/>
        </authorList>
    </citation>
    <scope>NUCLEOTIDE SEQUENCE [LARGE SCALE GENOMIC DNA]</scope>
    <source>
        <strain evidence="6">CCUG 52478</strain>
    </source>
</reference>
<dbReference type="Pfam" id="PF09587">
    <property type="entry name" value="PGA_cap"/>
    <property type="match status" value="1"/>
</dbReference>
<feature type="signal peptide" evidence="3">
    <location>
        <begin position="1"/>
        <end position="25"/>
    </location>
</feature>
<evidence type="ECO:0000259" key="4">
    <source>
        <dbReference type="SMART" id="SM00854"/>
    </source>
</evidence>
<dbReference type="SUPFAM" id="SSF55166">
    <property type="entry name" value="Hedgehog/DD-peptidase"/>
    <property type="match status" value="1"/>
</dbReference>
<dbReference type="PROSITE" id="PS51257">
    <property type="entry name" value="PROKAR_LIPOPROTEIN"/>
    <property type="match status" value="1"/>
</dbReference>
<dbReference type="InterPro" id="IPR052169">
    <property type="entry name" value="CW_Biosynth-Accessory"/>
</dbReference>
<dbReference type="InterPro" id="IPR039561">
    <property type="entry name" value="Peptidase_M15C"/>
</dbReference>
<sequence length="975" mass="102613">MNPRTTAPTALAALALLVAACSATPAPEPISAPPGSASPRAPSTGGGPVDLRPITAGTALAPATYAVPLMGDEGPARALVDVPAGYYSAGGWVIDAGHGTEAPDEFGDLMFLTGDLGGVETQPCRHGGVVPVGPRVGDLARALVAAEGPSTRPHAVTVGGYPGLALTITAPADIAACGDLYRLFQGPGGNWYGADLARTRVHLWILDVDGRRVVAGVRVIPGHTSHPAELVRMAATARFVPDLTADRTGQLLGETPPDAPLPAGSYALDAWGSAAKLALMRAPAGFGRYQDWTLVAGDETDRDGRFRGVGYLRPTEVFGDPCGTPRHRKSATLHDPGPTVADLAAALTRQLGAPATTPVPVTIDGYDGLYLDYAVPRGHDRPTTCENQDWDILATDDGEWRLTGTGERAGIWILDVAGERVVLAWVADLGVGPRQVEQLRQMVASTRFVDPAPAGGEPAGAHGTVTLAFAGDVHFEAHLAGLLDHPRDALGPITDALASADLAMVNLESAIAEPGRRPEAKEIEVPGRRFHFRTTPAALDLLAAAGVDVVTMANNHGADYGPEGLADTLAAIGRSPVPVVGVGRDRDAAFTPYIVTVRGTRFAFLAADASMREGSSDVWAAGLHNPGLAAAHGDRPRALIAAVRAASRQVDVVVVYLHWGEELRSCPTHRQLSTAQALADAGADVVVGSHAHVLLGSGWLGTTYVGYGLGNFLWYHDHQPETGVLRLTVRDGQVVGDALVPARIHPDGRPYPLGGPAREAAVAAWRGLRDCTGLARHAGASPTPYTGTIERIGPALRARMRFSHHAGCPVPLRDLRYLRLGYVGFDGRPHTGELVVHERYAAAVVGVFRRLYDARWPIRRMRLVDEYRGDDERSMAADNTSGFNFRKVAGSTALSAHAYGAAVDVNPRENPYLTAQSPSDAHPTAGPGVIRDGDVVVRAFASIGWSWGGAWTGPKDYQHFTAGTSGPASLRRRPR</sequence>
<gene>
    <name evidence="5" type="ORF">ACFQ3F_23785</name>
</gene>
<dbReference type="Pfam" id="PF13539">
    <property type="entry name" value="Peptidase_M15_4"/>
    <property type="match status" value="1"/>
</dbReference>
<evidence type="ECO:0000256" key="2">
    <source>
        <dbReference type="SAM" id="MobiDB-lite"/>
    </source>
</evidence>
<evidence type="ECO:0000313" key="5">
    <source>
        <dbReference type="EMBL" id="MFD1250832.1"/>
    </source>
</evidence>
<dbReference type="SUPFAM" id="SSF56300">
    <property type="entry name" value="Metallo-dependent phosphatases"/>
    <property type="match status" value="1"/>
</dbReference>
<dbReference type="RefSeq" id="WP_367918276.1">
    <property type="nucleotide sequence ID" value="NZ_BAABAC010000009.1"/>
</dbReference>
<evidence type="ECO:0000256" key="3">
    <source>
        <dbReference type="SAM" id="SignalP"/>
    </source>
</evidence>
<dbReference type="CDD" id="cd07381">
    <property type="entry name" value="MPP_CapA"/>
    <property type="match status" value="1"/>
</dbReference>
<comment type="caution">
    <text evidence="5">The sequence shown here is derived from an EMBL/GenBank/DDBJ whole genome shotgun (WGS) entry which is preliminary data.</text>
</comment>
<dbReference type="Gene3D" id="3.30.1380.10">
    <property type="match status" value="1"/>
</dbReference>
<evidence type="ECO:0000256" key="1">
    <source>
        <dbReference type="ARBA" id="ARBA00005662"/>
    </source>
</evidence>
<comment type="similarity">
    <text evidence="1">Belongs to the CapA family.</text>
</comment>
<dbReference type="SMART" id="SM00854">
    <property type="entry name" value="PGA_cap"/>
    <property type="match status" value="1"/>
</dbReference>
<accession>A0ABW3W9A3</accession>
<keyword evidence="3" id="KW-0732">Signal</keyword>
<feature type="domain" description="Capsule synthesis protein CapA" evidence="4">
    <location>
        <begin position="466"/>
        <end position="716"/>
    </location>
</feature>
<evidence type="ECO:0000313" key="6">
    <source>
        <dbReference type="Proteomes" id="UP001597229"/>
    </source>
</evidence>
<dbReference type="EMBL" id="JBHTLX010000029">
    <property type="protein sequence ID" value="MFD1250832.1"/>
    <property type="molecule type" value="Genomic_DNA"/>
</dbReference>
<dbReference type="InterPro" id="IPR009045">
    <property type="entry name" value="Zn_M74/Hedgehog-like"/>
</dbReference>
<dbReference type="InterPro" id="IPR019079">
    <property type="entry name" value="Capsule_synth_CapA"/>
</dbReference>
<keyword evidence="6" id="KW-1185">Reference proteome</keyword>
<dbReference type="PANTHER" id="PTHR33393:SF13">
    <property type="entry name" value="PGA BIOSYNTHESIS PROTEIN CAPA"/>
    <property type="match status" value="1"/>
</dbReference>
<dbReference type="InterPro" id="IPR029052">
    <property type="entry name" value="Metallo-depent_PP-like"/>
</dbReference>
<protein>
    <submittedName>
        <fullName evidence="5">CapA family protein</fullName>
    </submittedName>
</protein>
<dbReference type="Proteomes" id="UP001597229">
    <property type="component" value="Unassembled WGS sequence"/>
</dbReference>
<feature type="chain" id="PRO_5045339697" evidence="3">
    <location>
        <begin position="26"/>
        <end position="975"/>
    </location>
</feature>
<dbReference type="Gene3D" id="3.60.21.10">
    <property type="match status" value="1"/>
</dbReference>